<dbReference type="InterPro" id="IPR036388">
    <property type="entry name" value="WH-like_DNA-bd_sf"/>
</dbReference>
<dbReference type="SMART" id="SM00866">
    <property type="entry name" value="UTRA"/>
    <property type="match status" value="1"/>
</dbReference>
<keyword evidence="1" id="KW-0805">Transcription regulation</keyword>
<keyword evidence="2" id="KW-0238">DNA-binding</keyword>
<accession>A0ABW4V1S9</accession>
<dbReference type="InterPro" id="IPR028978">
    <property type="entry name" value="Chorismate_lyase_/UTRA_dom_sf"/>
</dbReference>
<dbReference type="SUPFAM" id="SSF46785">
    <property type="entry name" value="Winged helix' DNA-binding domain"/>
    <property type="match status" value="1"/>
</dbReference>
<comment type="caution">
    <text evidence="6">The sequence shown here is derived from an EMBL/GenBank/DDBJ whole genome shotgun (WGS) entry which is preliminary data.</text>
</comment>
<sequence>MTKSTEIVRVLAEELASVPPGTRVASEADVGQRFGVGRAAARAALGELERRMLVSRIQGGGTFTRRRVDYLVAPGRAPSWSRTVREAGATPRTVVLACDEVPLPPSVAHALWTEPGELGFRLVRRSFIDGMPAAWGVEWLTVALVPELPAALRHEESLDAILREVARVRPERAWTRASMESAPDDASAGLGCRPGDPAWLIASLARDGADGRPLLSTERWVRADAVRVVVELGAPGTAPDGGAGHGTTAARGATPGGPVSTRPT</sequence>
<reference evidence="7" key="1">
    <citation type="journal article" date="2019" name="Int. J. Syst. Evol. Microbiol.">
        <title>The Global Catalogue of Microorganisms (GCM) 10K type strain sequencing project: providing services to taxonomists for standard genome sequencing and annotation.</title>
        <authorList>
            <consortium name="The Broad Institute Genomics Platform"/>
            <consortium name="The Broad Institute Genome Sequencing Center for Infectious Disease"/>
            <person name="Wu L."/>
            <person name="Ma J."/>
        </authorList>
    </citation>
    <scope>NUCLEOTIDE SEQUENCE [LARGE SCALE GENOMIC DNA]</scope>
    <source>
        <strain evidence="7">CCM 7043</strain>
    </source>
</reference>
<evidence type="ECO:0000313" key="6">
    <source>
        <dbReference type="EMBL" id="MFD2024539.1"/>
    </source>
</evidence>
<protein>
    <submittedName>
        <fullName evidence="6">GntR family transcriptional regulator</fullName>
    </submittedName>
</protein>
<dbReference type="InterPro" id="IPR036390">
    <property type="entry name" value="WH_DNA-bd_sf"/>
</dbReference>
<dbReference type="Gene3D" id="3.40.1410.10">
    <property type="entry name" value="Chorismate lyase-like"/>
    <property type="match status" value="1"/>
</dbReference>
<organism evidence="6 7">
    <name type="scientific">Promicromonospora aerolata</name>
    <dbReference type="NCBI Taxonomy" id="195749"/>
    <lineage>
        <taxon>Bacteria</taxon>
        <taxon>Bacillati</taxon>
        <taxon>Actinomycetota</taxon>
        <taxon>Actinomycetes</taxon>
        <taxon>Micrococcales</taxon>
        <taxon>Promicromonosporaceae</taxon>
        <taxon>Promicromonospora</taxon>
    </lineage>
</organism>
<dbReference type="SUPFAM" id="SSF64288">
    <property type="entry name" value="Chorismate lyase-like"/>
    <property type="match status" value="1"/>
</dbReference>
<dbReference type="Gene3D" id="1.10.10.10">
    <property type="entry name" value="Winged helix-like DNA-binding domain superfamily/Winged helix DNA-binding domain"/>
    <property type="match status" value="1"/>
</dbReference>
<dbReference type="Proteomes" id="UP001597338">
    <property type="component" value="Unassembled WGS sequence"/>
</dbReference>
<dbReference type="RefSeq" id="WP_377196478.1">
    <property type="nucleotide sequence ID" value="NZ_JBHUHF010000001.1"/>
</dbReference>
<proteinExistence type="predicted"/>
<gene>
    <name evidence="6" type="ORF">ACFSL2_03355</name>
</gene>
<evidence type="ECO:0000259" key="5">
    <source>
        <dbReference type="PROSITE" id="PS50949"/>
    </source>
</evidence>
<feature type="compositionally biased region" description="Low complexity" evidence="4">
    <location>
        <begin position="246"/>
        <end position="258"/>
    </location>
</feature>
<evidence type="ECO:0000313" key="7">
    <source>
        <dbReference type="Proteomes" id="UP001597338"/>
    </source>
</evidence>
<dbReference type="InterPro" id="IPR050679">
    <property type="entry name" value="Bact_HTH_transcr_reg"/>
</dbReference>
<dbReference type="Pfam" id="PF00392">
    <property type="entry name" value="GntR"/>
    <property type="match status" value="1"/>
</dbReference>
<evidence type="ECO:0000256" key="4">
    <source>
        <dbReference type="SAM" id="MobiDB-lite"/>
    </source>
</evidence>
<evidence type="ECO:0000256" key="2">
    <source>
        <dbReference type="ARBA" id="ARBA00023125"/>
    </source>
</evidence>
<dbReference type="Pfam" id="PF07702">
    <property type="entry name" value="UTRA"/>
    <property type="match status" value="1"/>
</dbReference>
<evidence type="ECO:0000256" key="1">
    <source>
        <dbReference type="ARBA" id="ARBA00023015"/>
    </source>
</evidence>
<evidence type="ECO:0000256" key="3">
    <source>
        <dbReference type="ARBA" id="ARBA00023163"/>
    </source>
</evidence>
<dbReference type="PROSITE" id="PS50949">
    <property type="entry name" value="HTH_GNTR"/>
    <property type="match status" value="1"/>
</dbReference>
<dbReference type="SMART" id="SM00345">
    <property type="entry name" value="HTH_GNTR"/>
    <property type="match status" value="1"/>
</dbReference>
<dbReference type="EMBL" id="JBHUHF010000001">
    <property type="protein sequence ID" value="MFD2024539.1"/>
    <property type="molecule type" value="Genomic_DNA"/>
</dbReference>
<dbReference type="PANTHER" id="PTHR44846">
    <property type="entry name" value="MANNOSYL-D-GLYCERATE TRANSPORT/METABOLISM SYSTEM REPRESSOR MNGR-RELATED"/>
    <property type="match status" value="1"/>
</dbReference>
<dbReference type="InterPro" id="IPR011663">
    <property type="entry name" value="UTRA"/>
</dbReference>
<dbReference type="InterPro" id="IPR000524">
    <property type="entry name" value="Tscrpt_reg_HTH_GntR"/>
</dbReference>
<name>A0ABW4V1S9_9MICO</name>
<feature type="domain" description="HTH gntR-type" evidence="5">
    <location>
        <begin position="1"/>
        <end position="67"/>
    </location>
</feature>
<dbReference type="PANTHER" id="PTHR44846:SF17">
    <property type="entry name" value="GNTR-FAMILY TRANSCRIPTIONAL REGULATOR"/>
    <property type="match status" value="1"/>
</dbReference>
<keyword evidence="3" id="KW-0804">Transcription</keyword>
<keyword evidence="7" id="KW-1185">Reference proteome</keyword>
<feature type="region of interest" description="Disordered" evidence="4">
    <location>
        <begin position="235"/>
        <end position="264"/>
    </location>
</feature>